<organism evidence="1">
    <name type="scientific">marine sediment metagenome</name>
    <dbReference type="NCBI Taxonomy" id="412755"/>
    <lineage>
        <taxon>unclassified sequences</taxon>
        <taxon>metagenomes</taxon>
        <taxon>ecological metagenomes</taxon>
    </lineage>
</organism>
<evidence type="ECO:0000313" key="1">
    <source>
        <dbReference type="EMBL" id="GAF94303.1"/>
    </source>
</evidence>
<gene>
    <name evidence="1" type="ORF">S01H1_26062</name>
</gene>
<feature type="non-terminal residue" evidence="1">
    <location>
        <position position="88"/>
    </location>
</feature>
<proteinExistence type="predicted"/>
<dbReference type="AlphaFoldDB" id="X0TL56"/>
<protein>
    <submittedName>
        <fullName evidence="1">Uncharacterized protein</fullName>
    </submittedName>
</protein>
<comment type="caution">
    <text evidence="1">The sequence shown here is derived from an EMBL/GenBank/DDBJ whole genome shotgun (WGS) entry which is preliminary data.</text>
</comment>
<accession>X0TL56</accession>
<dbReference type="EMBL" id="BARS01015781">
    <property type="protein sequence ID" value="GAF94303.1"/>
    <property type="molecule type" value="Genomic_DNA"/>
</dbReference>
<reference evidence="1" key="1">
    <citation type="journal article" date="2014" name="Front. Microbiol.">
        <title>High frequency of phylogenetically diverse reductive dehalogenase-homologous genes in deep subseafloor sedimentary metagenomes.</title>
        <authorList>
            <person name="Kawai M."/>
            <person name="Futagami T."/>
            <person name="Toyoda A."/>
            <person name="Takaki Y."/>
            <person name="Nishi S."/>
            <person name="Hori S."/>
            <person name="Arai W."/>
            <person name="Tsubouchi T."/>
            <person name="Morono Y."/>
            <person name="Uchiyama I."/>
            <person name="Ito T."/>
            <person name="Fujiyama A."/>
            <person name="Inagaki F."/>
            <person name="Takami H."/>
        </authorList>
    </citation>
    <scope>NUCLEOTIDE SEQUENCE</scope>
    <source>
        <strain evidence="1">Expedition CK06-06</strain>
    </source>
</reference>
<sequence length="88" mass="10304">MTIKYRAHLKLTMEDTEKTLIFVYNADSGLLNALNDGILKIVSPSTYQCRLCSLTFGVVQMKPRWKQFTENLDVPAEFLHRDEFNDRY</sequence>
<name>X0TL56_9ZZZZ</name>